<comment type="caution">
    <text evidence="2">The sequence shown here is derived from an EMBL/GenBank/DDBJ whole genome shotgun (WGS) entry which is preliminary data.</text>
</comment>
<dbReference type="Proteomes" id="UP001314205">
    <property type="component" value="Unassembled WGS sequence"/>
</dbReference>
<dbReference type="AlphaFoldDB" id="A0AAV1K5T7"/>
<dbReference type="PANTHER" id="PTHR46289:SF14">
    <property type="entry name" value="DUF4371 DOMAIN-CONTAINING PROTEIN"/>
    <property type="match status" value="1"/>
</dbReference>
<dbReference type="InterPro" id="IPR052958">
    <property type="entry name" value="IFN-induced_PKR_regulator"/>
</dbReference>
<protein>
    <recommendedName>
        <fullName evidence="1">HAT C-terminal dimerisation domain-containing protein</fullName>
    </recommendedName>
</protein>
<name>A0AAV1K5T7_9NEOP</name>
<sequence length="109" mass="12666">MKYIYIRVEESELDRPTCAIEALRECNKALFPNIHKLLNILETLPASTCTLERTFSSLKRLKNHLRNSTGQERLNGLALMSIHRRIDIETEEVIDLFAAKKARRLNLIM</sequence>
<proteinExistence type="predicted"/>
<organism evidence="2 3">
    <name type="scientific">Parnassius mnemosyne</name>
    <name type="common">clouded apollo</name>
    <dbReference type="NCBI Taxonomy" id="213953"/>
    <lineage>
        <taxon>Eukaryota</taxon>
        <taxon>Metazoa</taxon>
        <taxon>Ecdysozoa</taxon>
        <taxon>Arthropoda</taxon>
        <taxon>Hexapoda</taxon>
        <taxon>Insecta</taxon>
        <taxon>Pterygota</taxon>
        <taxon>Neoptera</taxon>
        <taxon>Endopterygota</taxon>
        <taxon>Lepidoptera</taxon>
        <taxon>Glossata</taxon>
        <taxon>Ditrysia</taxon>
        <taxon>Papilionoidea</taxon>
        <taxon>Papilionidae</taxon>
        <taxon>Parnassiinae</taxon>
        <taxon>Parnassini</taxon>
        <taxon>Parnassius</taxon>
        <taxon>Driopa</taxon>
    </lineage>
</organism>
<reference evidence="2 3" key="1">
    <citation type="submission" date="2023-11" db="EMBL/GenBank/DDBJ databases">
        <authorList>
            <person name="Hedman E."/>
            <person name="Englund M."/>
            <person name="Stromberg M."/>
            <person name="Nyberg Akerstrom W."/>
            <person name="Nylinder S."/>
            <person name="Jareborg N."/>
            <person name="Kallberg Y."/>
            <person name="Kronander E."/>
        </authorList>
    </citation>
    <scope>NUCLEOTIDE SEQUENCE [LARGE SCALE GENOMIC DNA]</scope>
</reference>
<accession>A0AAV1K5T7</accession>
<feature type="domain" description="HAT C-terminal dimerisation" evidence="1">
    <location>
        <begin position="26"/>
        <end position="84"/>
    </location>
</feature>
<evidence type="ECO:0000313" key="3">
    <source>
        <dbReference type="Proteomes" id="UP001314205"/>
    </source>
</evidence>
<dbReference type="EMBL" id="CAVLGL010000001">
    <property type="protein sequence ID" value="CAK1578333.1"/>
    <property type="molecule type" value="Genomic_DNA"/>
</dbReference>
<keyword evidence="3" id="KW-1185">Reference proteome</keyword>
<dbReference type="PANTHER" id="PTHR46289">
    <property type="entry name" value="52 KDA REPRESSOR OF THE INHIBITOR OF THE PROTEIN KINASE-LIKE PROTEIN-RELATED"/>
    <property type="match status" value="1"/>
</dbReference>
<evidence type="ECO:0000259" key="1">
    <source>
        <dbReference type="Pfam" id="PF05699"/>
    </source>
</evidence>
<evidence type="ECO:0000313" key="2">
    <source>
        <dbReference type="EMBL" id="CAK1578333.1"/>
    </source>
</evidence>
<dbReference type="GO" id="GO:0046983">
    <property type="term" value="F:protein dimerization activity"/>
    <property type="evidence" value="ECO:0007669"/>
    <property type="project" value="InterPro"/>
</dbReference>
<gene>
    <name evidence="2" type="ORF">PARMNEM_LOCUS425</name>
</gene>
<dbReference type="InterPro" id="IPR008906">
    <property type="entry name" value="HATC_C_dom"/>
</dbReference>
<dbReference type="Pfam" id="PF05699">
    <property type="entry name" value="Dimer_Tnp_hAT"/>
    <property type="match status" value="1"/>
</dbReference>
<dbReference type="SUPFAM" id="SSF53098">
    <property type="entry name" value="Ribonuclease H-like"/>
    <property type="match status" value="1"/>
</dbReference>
<dbReference type="InterPro" id="IPR012337">
    <property type="entry name" value="RNaseH-like_sf"/>
</dbReference>